<evidence type="ECO:0000313" key="3">
    <source>
        <dbReference type="Proteomes" id="UP000254924"/>
    </source>
</evidence>
<keyword evidence="3" id="KW-1185">Reference proteome</keyword>
<dbReference type="AlphaFoldDB" id="A0A380K6V9"/>
<protein>
    <submittedName>
        <fullName evidence="2">Signal peptidase II</fullName>
    </submittedName>
</protein>
<organism evidence="2 3">
    <name type="scientific">Streptococcus hyointestinalis</name>
    <dbReference type="NCBI Taxonomy" id="1337"/>
    <lineage>
        <taxon>Bacteria</taxon>
        <taxon>Bacillati</taxon>
        <taxon>Bacillota</taxon>
        <taxon>Bacilli</taxon>
        <taxon>Lactobacillales</taxon>
        <taxon>Streptococcaceae</taxon>
        <taxon>Streptococcus</taxon>
    </lineage>
</organism>
<gene>
    <name evidence="2" type="primary">yaaT</name>
    <name evidence="2" type="ORF">NCTC12224_00847</name>
</gene>
<feature type="domain" description="PSP1 C-terminal" evidence="1">
    <location>
        <begin position="60"/>
        <end position="145"/>
    </location>
</feature>
<dbReference type="Pfam" id="PF04468">
    <property type="entry name" value="PSP1"/>
    <property type="match status" value="1"/>
</dbReference>
<dbReference type="OrthoDB" id="9779344at2"/>
<proteinExistence type="predicted"/>
<dbReference type="EMBL" id="UHFN01000007">
    <property type="protein sequence ID" value="SUN60384.1"/>
    <property type="molecule type" value="Genomic_DNA"/>
</dbReference>
<evidence type="ECO:0000313" key="2">
    <source>
        <dbReference type="EMBL" id="SUN60384.1"/>
    </source>
</evidence>
<reference evidence="2 3" key="1">
    <citation type="submission" date="2018-06" db="EMBL/GenBank/DDBJ databases">
        <authorList>
            <consortium name="Pathogen Informatics"/>
            <person name="Doyle S."/>
        </authorList>
    </citation>
    <scope>NUCLEOTIDE SEQUENCE [LARGE SCALE GENOMIC DNA]</scope>
    <source>
        <strain evidence="2 3">NCTC12224</strain>
    </source>
</reference>
<sequence length="266" mass="29613">MTQVVKIKDRETGQVSYLETESALALESFVVVKHKKGTHLAQVITSPKEIEANRLPSKLPTFVRQASKRDFQIADENRQQAADAFSDVNELIKRSKLKMNLVTIAFPLDRDHVLITFTADGRVDFRGLLRDLASYFRMRIELRQINSREESKVYGGLGPCGRALCCSTFLGEFPPVSIKMVKNQGLSITSGKGNGLCGRLKCCLNYEEAFYEEAMADFPDVGELIDTQDGQGEVLAIDIFAKTIKVSLKGAVVPVIYTLEEFQSHG</sequence>
<dbReference type="GO" id="GO:0005737">
    <property type="term" value="C:cytoplasm"/>
    <property type="evidence" value="ECO:0007669"/>
    <property type="project" value="TreeGrafter"/>
</dbReference>
<dbReference type="PANTHER" id="PTHR43830">
    <property type="entry name" value="PROTEIN PSP1"/>
    <property type="match status" value="1"/>
</dbReference>
<dbReference type="InterPro" id="IPR007557">
    <property type="entry name" value="PSP1_C"/>
</dbReference>
<evidence type="ECO:0000259" key="1">
    <source>
        <dbReference type="PROSITE" id="PS51411"/>
    </source>
</evidence>
<dbReference type="InterPro" id="IPR047767">
    <property type="entry name" value="PSP1-like"/>
</dbReference>
<accession>A0A380K6V9</accession>
<dbReference type="PANTHER" id="PTHR43830:SF3">
    <property type="entry name" value="PROTEIN PSP1"/>
    <property type="match status" value="1"/>
</dbReference>
<name>A0A380K6V9_9STRE</name>
<dbReference type="NCBIfam" id="NF041131">
    <property type="entry name" value="RicT_YaaT_fam"/>
    <property type="match status" value="1"/>
</dbReference>
<dbReference type="PROSITE" id="PS51411">
    <property type="entry name" value="PSP1_C"/>
    <property type="match status" value="1"/>
</dbReference>
<dbReference type="Proteomes" id="UP000254924">
    <property type="component" value="Unassembled WGS sequence"/>
</dbReference>